<evidence type="ECO:0000256" key="3">
    <source>
        <dbReference type="ARBA" id="ARBA00022692"/>
    </source>
</evidence>
<evidence type="ECO:0000256" key="4">
    <source>
        <dbReference type="ARBA" id="ARBA00022989"/>
    </source>
</evidence>
<feature type="region of interest" description="Disordered" evidence="8">
    <location>
        <begin position="268"/>
        <end position="290"/>
    </location>
</feature>
<feature type="transmembrane region" description="Helical" evidence="7">
    <location>
        <begin position="61"/>
        <end position="83"/>
    </location>
</feature>
<evidence type="ECO:0000259" key="9">
    <source>
        <dbReference type="Pfam" id="PF01529"/>
    </source>
</evidence>
<feature type="transmembrane region" description="Helical" evidence="7">
    <location>
        <begin position="224"/>
        <end position="257"/>
    </location>
</feature>
<comment type="domain">
    <text evidence="7">The DHHC domain is required for palmitoyltransferase activity.</text>
</comment>
<dbReference type="EC" id="2.3.1.225" evidence="7"/>
<evidence type="ECO:0000256" key="7">
    <source>
        <dbReference type="RuleBase" id="RU079119"/>
    </source>
</evidence>
<comment type="caution">
    <text evidence="10">The sequence shown here is derived from an EMBL/GenBank/DDBJ whole genome shotgun (WGS) entry which is preliminary data.</text>
</comment>
<feature type="domain" description="Palmitoyltransferase DHHC" evidence="9">
    <location>
        <begin position="112"/>
        <end position="266"/>
    </location>
</feature>
<dbReference type="PROSITE" id="PS50216">
    <property type="entry name" value="DHHC"/>
    <property type="match status" value="1"/>
</dbReference>
<comment type="subcellular location">
    <subcellularLocation>
        <location evidence="1">Membrane</location>
        <topology evidence="1">Multi-pass membrane protein</topology>
    </subcellularLocation>
</comment>
<organism evidence="10 11">
    <name type="scientific">Exocentrus adspersus</name>
    <dbReference type="NCBI Taxonomy" id="1586481"/>
    <lineage>
        <taxon>Eukaryota</taxon>
        <taxon>Metazoa</taxon>
        <taxon>Ecdysozoa</taxon>
        <taxon>Arthropoda</taxon>
        <taxon>Hexapoda</taxon>
        <taxon>Insecta</taxon>
        <taxon>Pterygota</taxon>
        <taxon>Neoptera</taxon>
        <taxon>Endopterygota</taxon>
        <taxon>Coleoptera</taxon>
        <taxon>Polyphaga</taxon>
        <taxon>Cucujiformia</taxon>
        <taxon>Chrysomeloidea</taxon>
        <taxon>Cerambycidae</taxon>
        <taxon>Lamiinae</taxon>
        <taxon>Acanthocinini</taxon>
        <taxon>Exocentrus</taxon>
    </lineage>
</organism>
<feature type="region of interest" description="Disordered" evidence="8">
    <location>
        <begin position="519"/>
        <end position="548"/>
    </location>
</feature>
<evidence type="ECO:0000256" key="1">
    <source>
        <dbReference type="ARBA" id="ARBA00004141"/>
    </source>
</evidence>
<keyword evidence="6 7" id="KW-0012">Acyltransferase</keyword>
<dbReference type="GO" id="GO:0005794">
    <property type="term" value="C:Golgi apparatus"/>
    <property type="evidence" value="ECO:0007669"/>
    <property type="project" value="TreeGrafter"/>
</dbReference>
<reference evidence="10 11" key="1">
    <citation type="journal article" date="2023" name="Insect Mol. Biol.">
        <title>Genome sequencing provides insights into the evolution of gene families encoding plant cell wall-degrading enzymes in longhorned beetles.</title>
        <authorList>
            <person name="Shin N.R."/>
            <person name="Okamura Y."/>
            <person name="Kirsch R."/>
            <person name="Pauchet Y."/>
        </authorList>
    </citation>
    <scope>NUCLEOTIDE SEQUENCE [LARGE SCALE GENOMIC DNA]</scope>
    <source>
        <strain evidence="10">EAD_L_NR</strain>
    </source>
</reference>
<feature type="transmembrane region" description="Helical" evidence="7">
    <location>
        <begin position="156"/>
        <end position="179"/>
    </location>
</feature>
<sequence>MLSGGEGDVATVAPSSRLRRQHGLQLPLHPLQLSGWLVAAALAVGAFLVLVPALPTAAQPGALAALSALLLLHLAAHLGAALTDPAEAPLRRRPLEPVPQLDKTKHPHVIEGGVCHLCRIPCSGPRTKHCSACNKCVAGFDHHCKWLNHCVGSRNYASFIMCVSTAVAAATLVAALAVAELATHNKLWGDSHPHHNDKDQPLPESNSTAALPPPSSLPSSDAAFLAVVAALGLLAAVTAGLLLHLCFFHIYISFLGLTTYEYIRQQRQNQTQPAAPPVRREDEEHADKSTLRHRPVNLHCGEERSRTTLFACTILEETFSNCSSTTEATPTPPTTPQDCQLCVLTNNSVAPEVKQLPQPKKLRKKWNCCVSVPDSPDDPHSPSEPRCLMSLCRHKAKSKSLPALEGRPHRTHGHWSSAKLRMLFRILGNLGQNRRRSSQSSPAHPSPQPVHRGSNQVLPTPPPSANDADAIHTVNNLVPVSCYPDLARRANALPALPAPPRRRLISDTELANALAALQQQQRCGSGNARRPLYRRRRRSAAHRTKTPALSPIHESGLVQSGVAFAPELRSVCH</sequence>
<dbReference type="Pfam" id="PF01529">
    <property type="entry name" value="DHHC"/>
    <property type="match status" value="1"/>
</dbReference>
<keyword evidence="11" id="KW-1185">Reference proteome</keyword>
<dbReference type="PANTHER" id="PTHR22883">
    <property type="entry name" value="ZINC FINGER DHHC DOMAIN CONTAINING PROTEIN"/>
    <property type="match status" value="1"/>
</dbReference>
<feature type="compositionally biased region" description="Basic and acidic residues" evidence="8">
    <location>
        <begin position="278"/>
        <end position="290"/>
    </location>
</feature>
<evidence type="ECO:0000313" key="11">
    <source>
        <dbReference type="Proteomes" id="UP001159042"/>
    </source>
</evidence>
<dbReference type="GO" id="GO:0005783">
    <property type="term" value="C:endoplasmic reticulum"/>
    <property type="evidence" value="ECO:0007669"/>
    <property type="project" value="TreeGrafter"/>
</dbReference>
<gene>
    <name evidence="10" type="ORF">NQ315_006461</name>
</gene>
<dbReference type="PANTHER" id="PTHR22883:SF452">
    <property type="entry name" value="PALMITOYLTRANSFERASE"/>
    <property type="match status" value="1"/>
</dbReference>
<feature type="transmembrane region" description="Helical" evidence="7">
    <location>
        <begin position="33"/>
        <end position="55"/>
    </location>
</feature>
<evidence type="ECO:0000256" key="8">
    <source>
        <dbReference type="SAM" id="MobiDB-lite"/>
    </source>
</evidence>
<proteinExistence type="inferred from homology"/>
<evidence type="ECO:0000256" key="5">
    <source>
        <dbReference type="ARBA" id="ARBA00023136"/>
    </source>
</evidence>
<evidence type="ECO:0000313" key="10">
    <source>
        <dbReference type="EMBL" id="KAJ8919932.1"/>
    </source>
</evidence>
<feature type="region of interest" description="Disordered" evidence="8">
    <location>
        <begin position="432"/>
        <end position="469"/>
    </location>
</feature>
<dbReference type="GO" id="GO:0016020">
    <property type="term" value="C:membrane"/>
    <property type="evidence" value="ECO:0007669"/>
    <property type="project" value="UniProtKB-SubCell"/>
</dbReference>
<keyword evidence="2 7" id="KW-0808">Transferase</keyword>
<dbReference type="AlphaFoldDB" id="A0AAV8W113"/>
<comment type="catalytic activity">
    <reaction evidence="7">
        <text>L-cysteinyl-[protein] + hexadecanoyl-CoA = S-hexadecanoyl-L-cysteinyl-[protein] + CoA</text>
        <dbReference type="Rhea" id="RHEA:36683"/>
        <dbReference type="Rhea" id="RHEA-COMP:10131"/>
        <dbReference type="Rhea" id="RHEA-COMP:11032"/>
        <dbReference type="ChEBI" id="CHEBI:29950"/>
        <dbReference type="ChEBI" id="CHEBI:57287"/>
        <dbReference type="ChEBI" id="CHEBI:57379"/>
        <dbReference type="ChEBI" id="CHEBI:74151"/>
        <dbReference type="EC" id="2.3.1.225"/>
    </reaction>
</comment>
<evidence type="ECO:0000256" key="2">
    <source>
        <dbReference type="ARBA" id="ARBA00022679"/>
    </source>
</evidence>
<keyword evidence="4 7" id="KW-1133">Transmembrane helix</keyword>
<feature type="compositionally biased region" description="Basic and acidic residues" evidence="8">
    <location>
        <begin position="189"/>
        <end position="201"/>
    </location>
</feature>
<name>A0AAV8W113_9CUCU</name>
<protein>
    <recommendedName>
        <fullName evidence="7">Palmitoyltransferase</fullName>
        <ecNumber evidence="7">2.3.1.225</ecNumber>
    </recommendedName>
</protein>
<evidence type="ECO:0000256" key="6">
    <source>
        <dbReference type="ARBA" id="ARBA00023315"/>
    </source>
</evidence>
<keyword evidence="5 7" id="KW-0472">Membrane</keyword>
<dbReference type="GO" id="GO:0006612">
    <property type="term" value="P:protein targeting to membrane"/>
    <property type="evidence" value="ECO:0007669"/>
    <property type="project" value="TreeGrafter"/>
</dbReference>
<dbReference type="EMBL" id="JANEYG010000016">
    <property type="protein sequence ID" value="KAJ8919932.1"/>
    <property type="molecule type" value="Genomic_DNA"/>
</dbReference>
<feature type="region of interest" description="Disordered" evidence="8">
    <location>
        <begin position="189"/>
        <end position="214"/>
    </location>
</feature>
<dbReference type="GO" id="GO:0019706">
    <property type="term" value="F:protein-cysteine S-palmitoyltransferase activity"/>
    <property type="evidence" value="ECO:0007669"/>
    <property type="project" value="UniProtKB-EC"/>
</dbReference>
<dbReference type="Proteomes" id="UP001159042">
    <property type="component" value="Unassembled WGS sequence"/>
</dbReference>
<dbReference type="InterPro" id="IPR039859">
    <property type="entry name" value="PFA4/ZDH16/20/ERF2-like"/>
</dbReference>
<comment type="similarity">
    <text evidence="7">Belongs to the DHHC palmitoyltransferase family.</text>
</comment>
<dbReference type="InterPro" id="IPR001594">
    <property type="entry name" value="Palmitoyltrfase_DHHC"/>
</dbReference>
<accession>A0AAV8W113</accession>
<feature type="compositionally biased region" description="Basic residues" evidence="8">
    <location>
        <begin position="531"/>
        <end position="545"/>
    </location>
</feature>
<keyword evidence="3 7" id="KW-0812">Transmembrane</keyword>